<feature type="binding site" evidence="4">
    <location>
        <position position="425"/>
    </location>
    <ligand>
        <name>S-adenosyl-L-methionine</name>
        <dbReference type="ChEBI" id="CHEBI:59789"/>
    </ligand>
</feature>
<evidence type="ECO:0000256" key="4">
    <source>
        <dbReference type="PROSITE-ProRule" id="PRU01024"/>
    </source>
</evidence>
<keyword evidence="1 4" id="KW-0489">Methyltransferase</keyword>
<protein>
    <submittedName>
        <fullName evidence="7">OLC1v1014941C1</fullName>
    </submittedName>
</protein>
<dbReference type="InterPro" id="IPR029063">
    <property type="entry name" value="SAM-dependent_MTases_sf"/>
</dbReference>
<dbReference type="GO" id="GO:0008757">
    <property type="term" value="F:S-adenosylmethionine-dependent methyltransferase activity"/>
    <property type="evidence" value="ECO:0007669"/>
    <property type="project" value="UniProtKB-ARBA"/>
</dbReference>
<dbReference type="GO" id="GO:0008173">
    <property type="term" value="F:RNA methyltransferase activity"/>
    <property type="evidence" value="ECO:0007669"/>
    <property type="project" value="InterPro"/>
</dbReference>
<dbReference type="FunFam" id="2.40.50.140:FF:000231">
    <property type="entry name" value="RNA methyltransferase family protein"/>
    <property type="match status" value="1"/>
</dbReference>
<name>A0AAV1E4J7_OLDCO</name>
<proteinExistence type="inferred from homology"/>
<evidence type="ECO:0000256" key="2">
    <source>
        <dbReference type="ARBA" id="ARBA00022679"/>
    </source>
</evidence>
<organism evidence="7 8">
    <name type="scientific">Oldenlandia corymbosa var. corymbosa</name>
    <dbReference type="NCBI Taxonomy" id="529605"/>
    <lineage>
        <taxon>Eukaryota</taxon>
        <taxon>Viridiplantae</taxon>
        <taxon>Streptophyta</taxon>
        <taxon>Embryophyta</taxon>
        <taxon>Tracheophyta</taxon>
        <taxon>Spermatophyta</taxon>
        <taxon>Magnoliopsida</taxon>
        <taxon>eudicotyledons</taxon>
        <taxon>Gunneridae</taxon>
        <taxon>Pentapetalae</taxon>
        <taxon>asterids</taxon>
        <taxon>lamiids</taxon>
        <taxon>Gentianales</taxon>
        <taxon>Rubiaceae</taxon>
        <taxon>Rubioideae</taxon>
        <taxon>Spermacoceae</taxon>
        <taxon>Hedyotis-Oldenlandia complex</taxon>
        <taxon>Oldenlandia</taxon>
    </lineage>
</organism>
<evidence type="ECO:0000256" key="3">
    <source>
        <dbReference type="ARBA" id="ARBA00022691"/>
    </source>
</evidence>
<dbReference type="SUPFAM" id="SSF53335">
    <property type="entry name" value="S-adenosyl-L-methionine-dependent methyltransferases"/>
    <property type="match status" value="1"/>
</dbReference>
<feature type="region of interest" description="Disordered" evidence="5">
    <location>
        <begin position="851"/>
        <end position="887"/>
    </location>
</feature>
<gene>
    <name evidence="7" type="ORF">OLC1_LOCUS21071</name>
</gene>
<dbReference type="InterPro" id="IPR030391">
    <property type="entry name" value="MeTrfase_TrmA_CS"/>
</dbReference>
<dbReference type="PROSITE" id="PS51687">
    <property type="entry name" value="SAM_MT_RNA_M5U"/>
    <property type="match status" value="1"/>
</dbReference>
<keyword evidence="3 4" id="KW-0949">S-adenosyl-L-methionine</keyword>
<evidence type="ECO:0000259" key="6">
    <source>
        <dbReference type="PROSITE" id="PS50926"/>
    </source>
</evidence>
<evidence type="ECO:0000256" key="5">
    <source>
        <dbReference type="SAM" id="MobiDB-lite"/>
    </source>
</evidence>
<dbReference type="Gene3D" id="2.40.50.140">
    <property type="entry name" value="Nucleic acid-binding proteins"/>
    <property type="match status" value="1"/>
</dbReference>
<dbReference type="GO" id="GO:0001510">
    <property type="term" value="P:RNA methylation"/>
    <property type="evidence" value="ECO:0007669"/>
    <property type="project" value="UniProtKB-ARBA"/>
</dbReference>
<dbReference type="SUPFAM" id="SSF50249">
    <property type="entry name" value="Nucleic acid-binding proteins"/>
    <property type="match status" value="1"/>
</dbReference>
<dbReference type="EMBL" id="OX459124">
    <property type="protein sequence ID" value="CAI9114262.1"/>
    <property type="molecule type" value="Genomic_DNA"/>
</dbReference>
<dbReference type="PROSITE" id="PS01231">
    <property type="entry name" value="TRMA_2"/>
    <property type="match status" value="1"/>
</dbReference>
<feature type="domain" description="TRAM" evidence="6">
    <location>
        <begin position="63"/>
        <end position="123"/>
    </location>
</feature>
<dbReference type="PANTHER" id="PTHR11061">
    <property type="entry name" value="RNA M5U METHYLTRANSFERASE"/>
    <property type="match status" value="1"/>
</dbReference>
<dbReference type="Gene3D" id="2.40.50.1070">
    <property type="match status" value="1"/>
</dbReference>
<dbReference type="Gene3D" id="3.40.50.150">
    <property type="entry name" value="Vaccinia Virus protein VP39"/>
    <property type="match status" value="1"/>
</dbReference>
<dbReference type="CDD" id="cd02440">
    <property type="entry name" value="AdoMet_MTases"/>
    <property type="match status" value="1"/>
</dbReference>
<comment type="similarity">
    <text evidence="4">Belongs to the class I-like SAM-binding methyltransferase superfamily. RNA M5U methyltransferase family.</text>
</comment>
<reference evidence="7" key="1">
    <citation type="submission" date="2023-03" db="EMBL/GenBank/DDBJ databases">
        <authorList>
            <person name="Julca I."/>
        </authorList>
    </citation>
    <scope>NUCLEOTIDE SEQUENCE</scope>
</reference>
<dbReference type="PROSITE" id="PS50926">
    <property type="entry name" value="TRAM"/>
    <property type="match status" value="1"/>
</dbReference>
<feature type="binding site" evidence="4">
    <location>
        <position position="373"/>
    </location>
    <ligand>
        <name>S-adenosyl-L-methionine</name>
        <dbReference type="ChEBI" id="CHEBI:59789"/>
    </ligand>
</feature>
<sequence length="1270" mass="141299">MAAPPSIGGLRRFHCRPLFQTFRTNKIASVPSSPFSAVASISESNTTSTDEANSNNTKNVSYFPKRGQTLELVCETLAFKGKGVCKVTDTGYVVMCDRALPGERFIGRVTRKKNSYAEVTKVKTLAPHLDVVEAPCEYASYCGGCKMQNLLYEAQVRAKEQQVRDLVIHVGKFSDKDPEFSSIMKPIVPCDIQFHYRNKMEFSFGHKAWLPPEMLGEGWNGSNGSALGLHVPGFFDKILNVQKCLLQSELANEVLAVVQDVWRDPELGLSPYNVHSHAGFLKHLVLRTGRDVGSGLPELMVNFVTASHKPELLNPIVEKIAAIPEVVSIVNNVNTSVGNTAIGEEEYVLYGKSTITEILRGTVFQISANSFFQTNSHQAEVLYKLIEDLACLRGDCSEVILDLFCGTGTIGLTLAKRVRWVYGYEVVPQAVSDARRNAELNGIQNATFIEGDLNKIDEKFGDNFPQPDIVITDPNRPGMHLKLIKFLLKLKAERIIYVSCNPATCARDLDYLCHGLPDQNVEGCYKLKSLQPVDMFPHTPHVECICLLELTFSYYTELCGGPRAPPRNKMALCGQVNTPSQRLSSGAMQMPMPPLSTSNDNNLGHCQKMNGYPLFRSTHEAASHKLGRFQSNCSNGMKADTRYRENQIVRSGYYKALNARRALRMTQPYHYYHSLNSSVKLHLKEDDPGIPYFGRKEKVLNGGMVAHRMEKEHGNSSDLLEKHKTAFGRHKRIERTNVLSREHLGNQANFNSKIFEMSDKKGEMFHPIPSSDHNFSANADLGIQRVYKTHESGNRLIPLHHIKGTFRNGFSTLHDSSVGMHQEGKSLLLETTRIEIVSGDPERLLRKRNSAAMEEPLCSSSSTKAGENNGASSRIKSANEGLPGDHRKDLPLEVVERTSAISDTSVVDSSSRLCITPDMMMRVIGPNFFWRVRTTIDHQQRVFATQIFELHRLIKVQRLIAGAPKMLVEGNVIFGKPSTEFFTKNKLQMKVFPEPPLQPIKPEVESSQLEQRQDYDAKHARGKFSATDDNTKKGNINPNPTMKSESGVPGDSESGPCFYKPPSGAYQWLVPVRSASEGLVYKPYLGPFPAPSHGSMASVYGNHGTTLSLTRMDATAFVNTTTYVFPASNHQQGIVIYTGHGALAYSPEMNNTSNPDSDVMQQFGTTQPSSGLIIPHQTSCNPSMESGMMTDSGAISPGFRHRDSLESPEEGLPLFPTTPMDQMLRYSDQNHQDSKKIQVIKVVPHNSFKSTSESAARIFQLIQEERKKHD</sequence>
<dbReference type="GO" id="GO:0006396">
    <property type="term" value="P:RNA processing"/>
    <property type="evidence" value="ECO:0007669"/>
    <property type="project" value="InterPro"/>
</dbReference>
<evidence type="ECO:0000313" key="7">
    <source>
        <dbReference type="EMBL" id="CAI9114262.1"/>
    </source>
</evidence>
<dbReference type="FunFam" id="3.40.50.150:FF:000009">
    <property type="entry name" value="23S rRNA (Uracil(1939)-C(5))-methyltransferase RlmD"/>
    <property type="match status" value="1"/>
</dbReference>
<feature type="compositionally biased region" description="Polar residues" evidence="5">
    <location>
        <begin position="858"/>
        <end position="876"/>
    </location>
</feature>
<feature type="binding site" evidence="4">
    <location>
        <position position="404"/>
    </location>
    <ligand>
        <name>S-adenosyl-L-methionine</name>
        <dbReference type="ChEBI" id="CHEBI:59789"/>
    </ligand>
</feature>
<feature type="active site" description="Nucleophile" evidence="4">
    <location>
        <position position="500"/>
    </location>
</feature>
<dbReference type="AlphaFoldDB" id="A0AAV1E4J7"/>
<accession>A0AAV1E4J7</accession>
<keyword evidence="2 4" id="KW-0808">Transferase</keyword>
<dbReference type="NCBIfam" id="TIGR00479">
    <property type="entry name" value="rumA"/>
    <property type="match status" value="1"/>
</dbReference>
<dbReference type="InterPro" id="IPR002792">
    <property type="entry name" value="TRAM_dom"/>
</dbReference>
<dbReference type="Pfam" id="PF05958">
    <property type="entry name" value="tRNA_U5-meth_tr"/>
    <property type="match status" value="1"/>
</dbReference>
<feature type="binding site" evidence="4">
    <location>
        <position position="473"/>
    </location>
    <ligand>
        <name>S-adenosyl-L-methionine</name>
        <dbReference type="ChEBI" id="CHEBI:59789"/>
    </ligand>
</feature>
<dbReference type="InterPro" id="IPR012340">
    <property type="entry name" value="NA-bd_OB-fold"/>
</dbReference>
<dbReference type="InterPro" id="IPR010280">
    <property type="entry name" value="U5_MeTrfase_fam"/>
</dbReference>
<dbReference type="PANTHER" id="PTHR11061:SF30">
    <property type="entry name" value="TRNA (URACIL(54)-C(5))-METHYLTRANSFERASE"/>
    <property type="match status" value="1"/>
</dbReference>
<evidence type="ECO:0000313" key="8">
    <source>
        <dbReference type="Proteomes" id="UP001161247"/>
    </source>
</evidence>
<evidence type="ECO:0000256" key="1">
    <source>
        <dbReference type="ARBA" id="ARBA00022603"/>
    </source>
</evidence>
<feature type="region of interest" description="Disordered" evidence="5">
    <location>
        <begin position="995"/>
        <end position="1056"/>
    </location>
</feature>
<keyword evidence="8" id="KW-1185">Reference proteome</keyword>
<dbReference type="Proteomes" id="UP001161247">
    <property type="component" value="Chromosome 7"/>
</dbReference>
<feature type="compositionally biased region" description="Polar residues" evidence="5">
    <location>
        <begin position="1033"/>
        <end position="1044"/>
    </location>
</feature>
<dbReference type="FunFam" id="2.40.50.1070:FF:000003">
    <property type="entry name" value="23S rRNA (Uracil-5-)-methyltransferase RumA"/>
    <property type="match status" value="1"/>
</dbReference>